<organism evidence="2 3">
    <name type="scientific">Tieghemostelium lacteum</name>
    <name type="common">Slime mold</name>
    <name type="synonym">Dictyostelium lacteum</name>
    <dbReference type="NCBI Taxonomy" id="361077"/>
    <lineage>
        <taxon>Eukaryota</taxon>
        <taxon>Amoebozoa</taxon>
        <taxon>Evosea</taxon>
        <taxon>Eumycetozoa</taxon>
        <taxon>Dictyostelia</taxon>
        <taxon>Dictyosteliales</taxon>
        <taxon>Raperosteliaceae</taxon>
        <taxon>Tieghemostelium</taxon>
    </lineage>
</organism>
<dbReference type="InterPro" id="IPR029045">
    <property type="entry name" value="ClpP/crotonase-like_dom_sf"/>
</dbReference>
<dbReference type="STRING" id="361077.A0A152A3G8"/>
<dbReference type="OrthoDB" id="2018133at2759"/>
<reference evidence="2 3" key="1">
    <citation type="submission" date="2015-12" db="EMBL/GenBank/DDBJ databases">
        <title>Dictyostelia acquired genes for synthesis and detection of signals that induce cell-type specialization by lateral gene transfer from prokaryotes.</title>
        <authorList>
            <person name="Gloeckner G."/>
            <person name="Schaap P."/>
        </authorList>
    </citation>
    <scope>NUCLEOTIDE SEQUENCE [LARGE SCALE GENOMIC DNA]</scope>
    <source>
        <strain evidence="2 3">TK</strain>
    </source>
</reference>
<dbReference type="InterPro" id="IPR001753">
    <property type="entry name" value="Enoyl-CoA_hydra/iso"/>
</dbReference>
<dbReference type="PANTHER" id="PTHR43802:SF1">
    <property type="entry name" value="IP11341P-RELATED"/>
    <property type="match status" value="1"/>
</dbReference>
<evidence type="ECO:0000256" key="1">
    <source>
        <dbReference type="ARBA" id="ARBA00005254"/>
    </source>
</evidence>
<gene>
    <name evidence="2" type="ORF">DLAC_02787</name>
</gene>
<keyword evidence="3" id="KW-1185">Reference proteome</keyword>
<dbReference type="NCBIfam" id="NF006108">
    <property type="entry name" value="PRK08259.1"/>
    <property type="match status" value="1"/>
</dbReference>
<dbReference type="SUPFAM" id="SSF52096">
    <property type="entry name" value="ClpP/crotonase"/>
    <property type="match status" value="1"/>
</dbReference>
<dbReference type="EMBL" id="LODT01000013">
    <property type="protein sequence ID" value="KYR00744.1"/>
    <property type="molecule type" value="Genomic_DNA"/>
</dbReference>
<dbReference type="AlphaFoldDB" id="A0A152A3G8"/>
<dbReference type="PANTHER" id="PTHR43802">
    <property type="entry name" value="ENOYL-COA HYDRATASE"/>
    <property type="match status" value="1"/>
</dbReference>
<comment type="similarity">
    <text evidence="1">Belongs to the enoyl-CoA hydratase/isomerase family.</text>
</comment>
<dbReference type="OMA" id="PKTDSWH"/>
<evidence type="ECO:0000313" key="3">
    <source>
        <dbReference type="Proteomes" id="UP000076078"/>
    </source>
</evidence>
<dbReference type="Gene3D" id="3.90.226.10">
    <property type="entry name" value="2-enoyl-CoA Hydratase, Chain A, domain 1"/>
    <property type="match status" value="1"/>
</dbReference>
<dbReference type="Pfam" id="PF00378">
    <property type="entry name" value="ECH_1"/>
    <property type="match status" value="1"/>
</dbReference>
<accession>A0A152A3G8</accession>
<dbReference type="Gene3D" id="1.10.287.2460">
    <property type="match status" value="1"/>
</dbReference>
<dbReference type="Proteomes" id="UP000076078">
    <property type="component" value="Unassembled WGS sequence"/>
</dbReference>
<comment type="caution">
    <text evidence="2">The sequence shown here is derived from an EMBL/GenBank/DDBJ whole genome shotgun (WGS) entry which is preliminary data.</text>
</comment>
<name>A0A152A3G8_TIELA</name>
<proteinExistence type="inferred from homology"/>
<dbReference type="CDD" id="cd06558">
    <property type="entry name" value="crotonase-like"/>
    <property type="match status" value="1"/>
</dbReference>
<sequence length="276" mass="30747">MTSYKNIKVSVVEQYPSILLVQIDRAHKRNAVNRETADELYQVFKERFENDKQLSVAILTSSDSTSSFCAGADLEIISAGKVDEMNRLEENSDRGPMGVTRLFLSKPVIAAVSEGYCVAGGLELALWCDLRICTENSIFGVFCRRFGVPLIDGGTIRLPRLIGQSRALDLILTGRPVGSSEALQIGLVNRVVKSAKELLPTAIELARLISTFPQECMRSDRRSLYEQHHMNIDQAIKNEFQLGYKSLMNEGKVGSNLFIKDRIGRHGKQPIIDSKL</sequence>
<protein>
    <submittedName>
        <fullName evidence="2">Putative enoyl CoA-hydratase</fullName>
    </submittedName>
</protein>
<dbReference type="InParanoid" id="A0A152A3G8"/>
<evidence type="ECO:0000313" key="2">
    <source>
        <dbReference type="EMBL" id="KYR00744.1"/>
    </source>
</evidence>